<dbReference type="Proteomes" id="UP000499080">
    <property type="component" value="Unassembled WGS sequence"/>
</dbReference>
<dbReference type="InterPro" id="IPR036397">
    <property type="entry name" value="RNaseH_sf"/>
</dbReference>
<protein>
    <recommendedName>
        <fullName evidence="1">Tc1-like transposase DDE domain-containing protein</fullName>
    </recommendedName>
</protein>
<evidence type="ECO:0000259" key="1">
    <source>
        <dbReference type="Pfam" id="PF13358"/>
    </source>
</evidence>
<feature type="domain" description="Tc1-like transposase DDE" evidence="1">
    <location>
        <begin position="44"/>
        <end position="93"/>
    </location>
</feature>
<proteinExistence type="predicted"/>
<comment type="caution">
    <text evidence="2">The sequence shown here is derived from an EMBL/GenBank/DDBJ whole genome shotgun (WGS) entry which is preliminary data.</text>
</comment>
<keyword evidence="3" id="KW-1185">Reference proteome</keyword>
<dbReference type="InterPro" id="IPR038717">
    <property type="entry name" value="Tc1-like_DDE_dom"/>
</dbReference>
<dbReference type="GO" id="GO:0003676">
    <property type="term" value="F:nucleic acid binding"/>
    <property type="evidence" value="ECO:0007669"/>
    <property type="project" value="InterPro"/>
</dbReference>
<sequence length="123" mass="13924">MHTKEAVSVFRLVSLWVGAQTYRDDILDAYVRPYAGTIGNDFLLQDDNARLHRACIVDDYLQQETIQCMEWTARSPDLNPIEHVWKALGRRIATLNPPPQILATLATALQAMALTSYGTDRLH</sequence>
<name>A0A4Y2BGE5_ARAVE</name>
<dbReference type="Gene3D" id="3.30.420.10">
    <property type="entry name" value="Ribonuclease H-like superfamily/Ribonuclease H"/>
    <property type="match status" value="1"/>
</dbReference>
<dbReference type="Pfam" id="PF13358">
    <property type="entry name" value="DDE_3"/>
    <property type="match status" value="1"/>
</dbReference>
<reference evidence="2 3" key="1">
    <citation type="journal article" date="2019" name="Sci. Rep.">
        <title>Orb-weaving spider Araneus ventricosus genome elucidates the spidroin gene catalogue.</title>
        <authorList>
            <person name="Kono N."/>
            <person name="Nakamura H."/>
            <person name="Ohtoshi R."/>
            <person name="Moran D.A.P."/>
            <person name="Shinohara A."/>
            <person name="Yoshida Y."/>
            <person name="Fujiwara M."/>
            <person name="Mori M."/>
            <person name="Tomita M."/>
            <person name="Arakawa K."/>
        </authorList>
    </citation>
    <scope>NUCLEOTIDE SEQUENCE [LARGE SCALE GENOMIC DNA]</scope>
</reference>
<evidence type="ECO:0000313" key="2">
    <source>
        <dbReference type="EMBL" id="GBL90629.1"/>
    </source>
</evidence>
<gene>
    <name evidence="2" type="ORF">AVEN_219300_1</name>
</gene>
<evidence type="ECO:0000313" key="3">
    <source>
        <dbReference type="Proteomes" id="UP000499080"/>
    </source>
</evidence>
<dbReference type="OrthoDB" id="9996331at2759"/>
<dbReference type="AlphaFoldDB" id="A0A4Y2BGE5"/>
<organism evidence="2 3">
    <name type="scientific">Araneus ventricosus</name>
    <name type="common">Orbweaver spider</name>
    <name type="synonym">Epeira ventricosa</name>
    <dbReference type="NCBI Taxonomy" id="182803"/>
    <lineage>
        <taxon>Eukaryota</taxon>
        <taxon>Metazoa</taxon>
        <taxon>Ecdysozoa</taxon>
        <taxon>Arthropoda</taxon>
        <taxon>Chelicerata</taxon>
        <taxon>Arachnida</taxon>
        <taxon>Araneae</taxon>
        <taxon>Araneomorphae</taxon>
        <taxon>Entelegynae</taxon>
        <taxon>Araneoidea</taxon>
        <taxon>Araneidae</taxon>
        <taxon>Araneus</taxon>
    </lineage>
</organism>
<accession>A0A4Y2BGE5</accession>
<dbReference type="EMBL" id="BGPR01000073">
    <property type="protein sequence ID" value="GBL90629.1"/>
    <property type="molecule type" value="Genomic_DNA"/>
</dbReference>